<proteinExistence type="predicted"/>
<dbReference type="Proteomes" id="UP000291591">
    <property type="component" value="Unassembled WGS sequence"/>
</dbReference>
<evidence type="ECO:0000313" key="3">
    <source>
        <dbReference type="EMBL" id="RZT85720.1"/>
    </source>
</evidence>
<sequence>MTAAPAAPASPRLPGPVVGLLPYSGDAGPARSGRAAAPRTSPPNTDPDRPPAAPIPWGVPAPPSEPSEPVGGRARLGVGAVAVVVALLAAPIATHTWQSTAVTGAIGVVALAATIAGRPARTGVPRRLGRTAVPWFVVFALVTVVELGALAWGDRASFPTVSWLLGPYFIEPAVRFAGYVAWICAGFWLVRR</sequence>
<feature type="region of interest" description="Disordered" evidence="1">
    <location>
        <begin position="1"/>
        <end position="71"/>
    </location>
</feature>
<evidence type="ECO:0000256" key="2">
    <source>
        <dbReference type="SAM" id="Phobius"/>
    </source>
</evidence>
<gene>
    <name evidence="3" type="ORF">EV383_2599</name>
</gene>
<reference evidence="3 4" key="1">
    <citation type="submission" date="2019-02" db="EMBL/GenBank/DDBJ databases">
        <title>Sequencing the genomes of 1000 actinobacteria strains.</title>
        <authorList>
            <person name="Klenk H.-P."/>
        </authorList>
    </citation>
    <scope>NUCLEOTIDE SEQUENCE [LARGE SCALE GENOMIC DNA]</scope>
    <source>
        <strain evidence="3 4">DSM 45779</strain>
    </source>
</reference>
<feature type="transmembrane region" description="Helical" evidence="2">
    <location>
        <begin position="132"/>
        <end position="153"/>
    </location>
</feature>
<accession>A0A4V2FQR8</accession>
<dbReference type="AlphaFoldDB" id="A0A4V2FQR8"/>
<feature type="transmembrane region" description="Helical" evidence="2">
    <location>
        <begin position="100"/>
        <end position="120"/>
    </location>
</feature>
<feature type="transmembrane region" description="Helical" evidence="2">
    <location>
        <begin position="173"/>
        <end position="190"/>
    </location>
</feature>
<keyword evidence="2" id="KW-0812">Transmembrane</keyword>
<name>A0A4V2FQR8_PSEST</name>
<feature type="compositionally biased region" description="Pro residues" evidence="1">
    <location>
        <begin position="40"/>
        <end position="66"/>
    </location>
</feature>
<feature type="compositionally biased region" description="Low complexity" evidence="1">
    <location>
        <begin position="1"/>
        <end position="39"/>
    </location>
</feature>
<dbReference type="EMBL" id="SHKL01000001">
    <property type="protein sequence ID" value="RZT85720.1"/>
    <property type="molecule type" value="Genomic_DNA"/>
</dbReference>
<comment type="caution">
    <text evidence="3">The sequence shown here is derived from an EMBL/GenBank/DDBJ whole genome shotgun (WGS) entry which is preliminary data.</text>
</comment>
<organism evidence="3 4">
    <name type="scientific">Pseudonocardia sediminis</name>
    <dbReference type="NCBI Taxonomy" id="1397368"/>
    <lineage>
        <taxon>Bacteria</taxon>
        <taxon>Bacillati</taxon>
        <taxon>Actinomycetota</taxon>
        <taxon>Actinomycetes</taxon>
        <taxon>Pseudonocardiales</taxon>
        <taxon>Pseudonocardiaceae</taxon>
        <taxon>Pseudonocardia</taxon>
    </lineage>
</organism>
<evidence type="ECO:0000256" key="1">
    <source>
        <dbReference type="SAM" id="MobiDB-lite"/>
    </source>
</evidence>
<evidence type="ECO:0000313" key="4">
    <source>
        <dbReference type="Proteomes" id="UP000291591"/>
    </source>
</evidence>
<keyword evidence="2" id="KW-0472">Membrane</keyword>
<keyword evidence="4" id="KW-1185">Reference proteome</keyword>
<keyword evidence="2" id="KW-1133">Transmembrane helix</keyword>
<feature type="transmembrane region" description="Helical" evidence="2">
    <location>
        <begin position="76"/>
        <end position="94"/>
    </location>
</feature>
<protein>
    <submittedName>
        <fullName evidence="3">Uncharacterized protein</fullName>
    </submittedName>
</protein>